<protein>
    <submittedName>
        <fullName evidence="1">Uncharacterized protein</fullName>
    </submittedName>
</protein>
<gene>
    <name evidence="1" type="ORF">HPB47_012503</name>
</gene>
<evidence type="ECO:0000313" key="1">
    <source>
        <dbReference type="EMBL" id="KAG0410358.1"/>
    </source>
</evidence>
<dbReference type="EMBL" id="JABSTQ010011529">
    <property type="protein sequence ID" value="KAG0410358.1"/>
    <property type="molecule type" value="Genomic_DNA"/>
</dbReference>
<comment type="caution">
    <text evidence="1">The sequence shown here is derived from an EMBL/GenBank/DDBJ whole genome shotgun (WGS) entry which is preliminary data.</text>
</comment>
<name>A0AC60NTA1_IXOPE</name>
<keyword evidence="2" id="KW-1185">Reference proteome</keyword>
<sequence length="293" mass="33052">MLPPQPFYAPVYTDVRCSQDGNSCRHYRFELLPKHLHADHERRRVLLVFNDFPEPECKYDEMTVTLTINDAMFYGLPLKMLDITDYVSATVNDIRIESCSVPDGLCDGYLTVHVVDKTPEHELVRWGGDDRLKGMDNVAATHDLVKKVVGDENTEDIVVDFITLALTCPLSKTRIKVPCRGPRCSHVGVFDAIAYLEMNESTLRPLWSCPVCDQSIKVEELRIDLFVLDLLGRVDSSCGAVKLFPDGRWMPVVKKPVDAILIGDSPVKQPDVDRNLDHSVIDLTSDTFSNEDD</sequence>
<organism evidence="1 2">
    <name type="scientific">Ixodes persulcatus</name>
    <name type="common">Taiga tick</name>
    <dbReference type="NCBI Taxonomy" id="34615"/>
    <lineage>
        <taxon>Eukaryota</taxon>
        <taxon>Metazoa</taxon>
        <taxon>Ecdysozoa</taxon>
        <taxon>Arthropoda</taxon>
        <taxon>Chelicerata</taxon>
        <taxon>Arachnida</taxon>
        <taxon>Acari</taxon>
        <taxon>Parasitiformes</taxon>
        <taxon>Ixodida</taxon>
        <taxon>Ixodoidea</taxon>
        <taxon>Ixodidae</taxon>
        <taxon>Ixodinae</taxon>
        <taxon>Ixodes</taxon>
    </lineage>
</organism>
<accession>A0AC60NTA1</accession>
<proteinExistence type="predicted"/>
<reference evidence="1 2" key="1">
    <citation type="journal article" date="2020" name="Cell">
        <title>Large-Scale Comparative Analyses of Tick Genomes Elucidate Their Genetic Diversity and Vector Capacities.</title>
        <authorList>
            <consortium name="Tick Genome and Microbiome Consortium (TIGMIC)"/>
            <person name="Jia N."/>
            <person name="Wang J."/>
            <person name="Shi W."/>
            <person name="Du L."/>
            <person name="Sun Y."/>
            <person name="Zhan W."/>
            <person name="Jiang J.F."/>
            <person name="Wang Q."/>
            <person name="Zhang B."/>
            <person name="Ji P."/>
            <person name="Bell-Sakyi L."/>
            <person name="Cui X.M."/>
            <person name="Yuan T.T."/>
            <person name="Jiang B.G."/>
            <person name="Yang W.F."/>
            <person name="Lam T.T."/>
            <person name="Chang Q.C."/>
            <person name="Ding S.J."/>
            <person name="Wang X.J."/>
            <person name="Zhu J.G."/>
            <person name="Ruan X.D."/>
            <person name="Zhao L."/>
            <person name="Wei J.T."/>
            <person name="Ye R.Z."/>
            <person name="Que T.C."/>
            <person name="Du C.H."/>
            <person name="Zhou Y.H."/>
            <person name="Cheng J.X."/>
            <person name="Dai P.F."/>
            <person name="Guo W.B."/>
            <person name="Han X.H."/>
            <person name="Huang E.J."/>
            <person name="Li L.F."/>
            <person name="Wei W."/>
            <person name="Gao Y.C."/>
            <person name="Liu J.Z."/>
            <person name="Shao H.Z."/>
            <person name="Wang X."/>
            <person name="Wang C.C."/>
            <person name="Yang T.C."/>
            <person name="Huo Q.B."/>
            <person name="Li W."/>
            <person name="Chen H.Y."/>
            <person name="Chen S.E."/>
            <person name="Zhou L.G."/>
            <person name="Ni X.B."/>
            <person name="Tian J.H."/>
            <person name="Sheng Y."/>
            <person name="Liu T."/>
            <person name="Pan Y.S."/>
            <person name="Xia L.Y."/>
            <person name="Li J."/>
            <person name="Zhao F."/>
            <person name="Cao W.C."/>
        </authorList>
    </citation>
    <scope>NUCLEOTIDE SEQUENCE [LARGE SCALE GENOMIC DNA]</scope>
    <source>
        <strain evidence="1">Iper-2018</strain>
    </source>
</reference>
<dbReference type="Proteomes" id="UP000805193">
    <property type="component" value="Unassembled WGS sequence"/>
</dbReference>
<evidence type="ECO:0000313" key="2">
    <source>
        <dbReference type="Proteomes" id="UP000805193"/>
    </source>
</evidence>